<organism evidence="1 2">
    <name type="scientific">Olea europaea subsp. europaea</name>
    <dbReference type="NCBI Taxonomy" id="158383"/>
    <lineage>
        <taxon>Eukaryota</taxon>
        <taxon>Viridiplantae</taxon>
        <taxon>Streptophyta</taxon>
        <taxon>Embryophyta</taxon>
        <taxon>Tracheophyta</taxon>
        <taxon>Spermatophyta</taxon>
        <taxon>Magnoliopsida</taxon>
        <taxon>eudicotyledons</taxon>
        <taxon>Gunneridae</taxon>
        <taxon>Pentapetalae</taxon>
        <taxon>asterids</taxon>
        <taxon>lamiids</taxon>
        <taxon>Lamiales</taxon>
        <taxon>Oleaceae</taxon>
        <taxon>Oleeae</taxon>
        <taxon>Olea</taxon>
    </lineage>
</organism>
<comment type="caution">
    <text evidence="1">The sequence shown here is derived from an EMBL/GenBank/DDBJ whole genome shotgun (WGS) entry which is preliminary data.</text>
</comment>
<evidence type="ECO:0000313" key="2">
    <source>
        <dbReference type="Proteomes" id="UP000594638"/>
    </source>
</evidence>
<feature type="non-terminal residue" evidence="1">
    <location>
        <position position="73"/>
    </location>
</feature>
<evidence type="ECO:0000313" key="1">
    <source>
        <dbReference type="EMBL" id="CAA2989747.1"/>
    </source>
</evidence>
<reference evidence="1 2" key="1">
    <citation type="submission" date="2019-12" db="EMBL/GenBank/DDBJ databases">
        <authorList>
            <person name="Alioto T."/>
            <person name="Alioto T."/>
            <person name="Gomez Garrido J."/>
        </authorList>
    </citation>
    <scope>NUCLEOTIDE SEQUENCE [LARGE SCALE GENOMIC DNA]</scope>
</reference>
<sequence>EPTIEDFILPQTFYRLERFFHESNAYCILFYLCVYKWPHTAATLPFLDKVKDFSIQFKLRKLNLHGSVLKTFL</sequence>
<dbReference type="Gramene" id="OE9A017500T1">
    <property type="protein sequence ID" value="OE9A017500C1"/>
    <property type="gene ID" value="OE9A017500"/>
</dbReference>
<accession>A0A8S0SEK1</accession>
<proteinExistence type="predicted"/>
<name>A0A8S0SEK1_OLEEU</name>
<dbReference type="Proteomes" id="UP000594638">
    <property type="component" value="Unassembled WGS sequence"/>
</dbReference>
<protein>
    <submittedName>
        <fullName evidence="1">Uncharacterized protein</fullName>
    </submittedName>
</protein>
<dbReference type="EMBL" id="CACTIH010004146">
    <property type="protein sequence ID" value="CAA2989747.1"/>
    <property type="molecule type" value="Genomic_DNA"/>
</dbReference>
<dbReference type="AlphaFoldDB" id="A0A8S0SEK1"/>
<gene>
    <name evidence="1" type="ORF">OLEA9_A017500</name>
</gene>
<keyword evidence="2" id="KW-1185">Reference proteome</keyword>